<keyword evidence="4" id="KW-1185">Reference proteome</keyword>
<evidence type="ECO:0000256" key="1">
    <source>
        <dbReference type="SAM" id="Phobius"/>
    </source>
</evidence>
<keyword evidence="1" id="KW-0472">Membrane</keyword>
<dbReference type="Pfam" id="PF07589">
    <property type="entry name" value="PEP-CTERM"/>
    <property type="match status" value="1"/>
</dbReference>
<accession>A0A6C2UDC6</accession>
<evidence type="ECO:0000259" key="2">
    <source>
        <dbReference type="Pfam" id="PF07589"/>
    </source>
</evidence>
<feature type="transmembrane region" description="Helical" evidence="1">
    <location>
        <begin position="199"/>
        <end position="216"/>
    </location>
</feature>
<evidence type="ECO:0000313" key="3">
    <source>
        <dbReference type="EMBL" id="VGO17557.1"/>
    </source>
</evidence>
<keyword evidence="1" id="KW-1133">Transmembrane helix</keyword>
<dbReference type="NCBIfam" id="NF041539">
    <property type="entry name" value="choice_anch_R"/>
    <property type="match status" value="1"/>
</dbReference>
<reference evidence="3 4" key="1">
    <citation type="submission" date="2019-04" db="EMBL/GenBank/DDBJ databases">
        <authorList>
            <person name="Van Vliet M D."/>
        </authorList>
    </citation>
    <scope>NUCLEOTIDE SEQUENCE [LARGE SCALE GENOMIC DNA]</scope>
    <source>
        <strain evidence="3 4">F1</strain>
    </source>
</reference>
<name>A0A6C2UDC6_PONDE</name>
<sequence>MKDKTVALLLMALAVSQTYSELLVGTPTNAPYADRVAVGEWGFGAGSPILQARPITTGAEAYNLTSIFFGDHLYVEPGVGAASGGISVSVYGNNGSVPGVPVAGGMNLFNATTLTVQEMMTATRTVTLAANSTYWFVASVDQSGGATRYWWNLTDSSAIDSGVTGYGMPLTSANNAAGWQDYPGTGLQMQVYGTAVPEPATLSFFGVGGIGAWLLRRRNQKRFRLKTGPEFEELDYSRSFMDEERTTTTLEHIERNRRKGVRTVLCS</sequence>
<dbReference type="EMBL" id="CAAHFG010000004">
    <property type="protein sequence ID" value="VGO17557.1"/>
    <property type="molecule type" value="Genomic_DNA"/>
</dbReference>
<keyword evidence="1" id="KW-0812">Transmembrane</keyword>
<dbReference type="NCBIfam" id="TIGR02595">
    <property type="entry name" value="PEP_CTERM"/>
    <property type="match status" value="1"/>
</dbReference>
<evidence type="ECO:0000313" key="4">
    <source>
        <dbReference type="Proteomes" id="UP000366872"/>
    </source>
</evidence>
<dbReference type="Proteomes" id="UP000366872">
    <property type="component" value="Unassembled WGS sequence"/>
</dbReference>
<feature type="domain" description="Ice-binding protein C-terminal" evidence="2">
    <location>
        <begin position="195"/>
        <end position="218"/>
    </location>
</feature>
<dbReference type="AlphaFoldDB" id="A0A6C2UDC6"/>
<organism evidence="3 4">
    <name type="scientific">Pontiella desulfatans</name>
    <dbReference type="NCBI Taxonomy" id="2750659"/>
    <lineage>
        <taxon>Bacteria</taxon>
        <taxon>Pseudomonadati</taxon>
        <taxon>Kiritimatiellota</taxon>
        <taxon>Kiritimatiellia</taxon>
        <taxon>Kiritimatiellales</taxon>
        <taxon>Pontiellaceae</taxon>
        <taxon>Pontiella</taxon>
    </lineage>
</organism>
<gene>
    <name evidence="3" type="ORF">PDESU_06154</name>
</gene>
<dbReference type="RefSeq" id="WP_136083019.1">
    <property type="nucleotide sequence ID" value="NZ_CAAHFG010000004.1"/>
</dbReference>
<dbReference type="InterPro" id="IPR013424">
    <property type="entry name" value="Ice-binding_C"/>
</dbReference>
<proteinExistence type="predicted"/>
<protein>
    <recommendedName>
        <fullName evidence="2">Ice-binding protein C-terminal domain-containing protein</fullName>
    </recommendedName>
</protein>